<feature type="compositionally biased region" description="Low complexity" evidence="1">
    <location>
        <begin position="1"/>
        <end position="12"/>
    </location>
</feature>
<keyword evidence="2" id="KW-0812">Transmembrane</keyword>
<keyword evidence="2" id="KW-1133">Transmembrane helix</keyword>
<dbReference type="AlphaFoldDB" id="A0A6G4WXN2"/>
<dbReference type="InterPro" id="IPR025828">
    <property type="entry name" value="Put_sensor_dom"/>
</dbReference>
<keyword evidence="5" id="KW-1185">Reference proteome</keyword>
<accession>A0A6G4WXN2</accession>
<gene>
    <name evidence="4" type="ORF">G5C65_16850</name>
</gene>
<evidence type="ECO:0000256" key="1">
    <source>
        <dbReference type="SAM" id="MobiDB-lite"/>
    </source>
</evidence>
<sequence>MTTTMEFPMTPTSATQPAVGARVPGRFRREVGYLLSGLPLGTAAFVLLVTGFSLGVSTLVIALGVPVLGGTLAMARYFARVESAQIEYVTGRALPPLPERTPRGGWAMLADAQGWRDLLHAVVMFPVRVTTFSLSVSWMAGAAGGLTYGLWSWSLPRDENDGLADLAFGWSGRGPDIAFMMVLGAFFLATCVPVIRGLVAAQTGLGRVLLRDGGRL</sequence>
<dbReference type="Pfam" id="PF13796">
    <property type="entry name" value="Sensor"/>
    <property type="match status" value="1"/>
</dbReference>
<proteinExistence type="predicted"/>
<feature type="transmembrane region" description="Helical" evidence="2">
    <location>
        <begin position="129"/>
        <end position="151"/>
    </location>
</feature>
<name>A0A6G4WXN2_9ACTN</name>
<feature type="region of interest" description="Disordered" evidence="1">
    <location>
        <begin position="1"/>
        <end position="20"/>
    </location>
</feature>
<dbReference type="Proteomes" id="UP000477722">
    <property type="component" value="Unassembled WGS sequence"/>
</dbReference>
<organism evidence="4 5">
    <name type="scientific">Streptomyces boncukensis</name>
    <dbReference type="NCBI Taxonomy" id="2711219"/>
    <lineage>
        <taxon>Bacteria</taxon>
        <taxon>Bacillati</taxon>
        <taxon>Actinomycetota</taxon>
        <taxon>Actinomycetes</taxon>
        <taxon>Kitasatosporales</taxon>
        <taxon>Streptomycetaceae</taxon>
        <taxon>Streptomyces</taxon>
    </lineage>
</organism>
<dbReference type="RefSeq" id="WP_165299673.1">
    <property type="nucleotide sequence ID" value="NZ_JAAKZZ010000158.1"/>
</dbReference>
<comment type="caution">
    <text evidence="4">The sequence shown here is derived from an EMBL/GenBank/DDBJ whole genome shotgun (WGS) entry which is preliminary data.</text>
</comment>
<evidence type="ECO:0000256" key="2">
    <source>
        <dbReference type="SAM" id="Phobius"/>
    </source>
</evidence>
<evidence type="ECO:0000313" key="4">
    <source>
        <dbReference type="EMBL" id="NGO69995.1"/>
    </source>
</evidence>
<dbReference type="EMBL" id="JAAKZZ010000158">
    <property type="protein sequence ID" value="NGO69995.1"/>
    <property type="molecule type" value="Genomic_DNA"/>
</dbReference>
<feature type="domain" description="Putative sensor" evidence="3">
    <location>
        <begin position="33"/>
        <end position="210"/>
    </location>
</feature>
<evidence type="ECO:0000313" key="5">
    <source>
        <dbReference type="Proteomes" id="UP000477722"/>
    </source>
</evidence>
<keyword evidence="2" id="KW-0472">Membrane</keyword>
<reference evidence="4 5" key="1">
    <citation type="submission" date="2020-02" db="EMBL/GenBank/DDBJ databases">
        <title>Whole-genome analyses of novel actinobacteria.</title>
        <authorList>
            <person name="Sahin N."/>
            <person name="Tatar D."/>
        </authorList>
    </citation>
    <scope>NUCLEOTIDE SEQUENCE [LARGE SCALE GENOMIC DNA]</scope>
    <source>
        <strain evidence="4 5">SB3404</strain>
    </source>
</reference>
<evidence type="ECO:0000259" key="3">
    <source>
        <dbReference type="Pfam" id="PF13796"/>
    </source>
</evidence>
<protein>
    <recommendedName>
        <fullName evidence="3">Putative sensor domain-containing protein</fullName>
    </recommendedName>
</protein>
<feature type="transmembrane region" description="Helical" evidence="2">
    <location>
        <begin position="31"/>
        <end position="53"/>
    </location>
</feature>
<feature type="transmembrane region" description="Helical" evidence="2">
    <location>
        <begin position="59"/>
        <end position="79"/>
    </location>
</feature>
<feature type="transmembrane region" description="Helical" evidence="2">
    <location>
        <begin position="177"/>
        <end position="199"/>
    </location>
</feature>